<gene>
    <name evidence="12" type="ORF">Sylvanvirus37_1</name>
</gene>
<dbReference type="InterPro" id="IPR000276">
    <property type="entry name" value="GPCR_Rhodpsn"/>
</dbReference>
<proteinExistence type="predicted"/>
<feature type="transmembrane region" description="Helical" evidence="10">
    <location>
        <begin position="382"/>
        <end position="409"/>
    </location>
</feature>
<keyword evidence="4 10" id="KW-1133">Transmembrane helix</keyword>
<dbReference type="PANTHER" id="PTHR24228">
    <property type="entry name" value="B2 BRADYKININ RECEPTOR/ANGIOTENSIN II RECEPTOR"/>
    <property type="match status" value="1"/>
</dbReference>
<feature type="domain" description="G-protein coupled receptors family 1 profile" evidence="11">
    <location>
        <begin position="115"/>
        <end position="435"/>
    </location>
</feature>
<keyword evidence="7" id="KW-0675">Receptor</keyword>
<evidence type="ECO:0000256" key="6">
    <source>
        <dbReference type="ARBA" id="ARBA00023136"/>
    </source>
</evidence>
<evidence type="ECO:0000256" key="8">
    <source>
        <dbReference type="ARBA" id="ARBA00023224"/>
    </source>
</evidence>
<feature type="transmembrane region" description="Helical" evidence="10">
    <location>
        <begin position="152"/>
        <end position="172"/>
    </location>
</feature>
<keyword evidence="5" id="KW-0297">G-protein coupled receptor</keyword>
<evidence type="ECO:0000256" key="10">
    <source>
        <dbReference type="SAM" id="Phobius"/>
    </source>
</evidence>
<keyword evidence="3 10" id="KW-0812">Transmembrane</keyword>
<reference evidence="12" key="1">
    <citation type="submission" date="2018-10" db="EMBL/GenBank/DDBJ databases">
        <title>Hidden diversity of soil giant viruses.</title>
        <authorList>
            <person name="Schulz F."/>
            <person name="Alteio L."/>
            <person name="Goudeau D."/>
            <person name="Ryan E.M."/>
            <person name="Malmstrom R.R."/>
            <person name="Blanchard J."/>
            <person name="Woyke T."/>
        </authorList>
    </citation>
    <scope>NUCLEOTIDE SEQUENCE</scope>
    <source>
        <strain evidence="12">SYV1</strain>
    </source>
</reference>
<evidence type="ECO:0000256" key="4">
    <source>
        <dbReference type="ARBA" id="ARBA00022989"/>
    </source>
</evidence>
<dbReference type="EMBL" id="MK072543">
    <property type="protein sequence ID" value="AYV87216.1"/>
    <property type="molecule type" value="Genomic_DNA"/>
</dbReference>
<keyword evidence="2" id="KW-1003">Cell membrane</keyword>
<dbReference type="Pfam" id="PF00001">
    <property type="entry name" value="7tm_1"/>
    <property type="match status" value="1"/>
</dbReference>
<evidence type="ECO:0000259" key="11">
    <source>
        <dbReference type="PROSITE" id="PS50262"/>
    </source>
</evidence>
<dbReference type="SUPFAM" id="SSF81321">
    <property type="entry name" value="Family A G protein-coupled receptor-like"/>
    <property type="match status" value="1"/>
</dbReference>
<dbReference type="PANTHER" id="PTHR24228:SF59">
    <property type="entry name" value="NEUROPEPTIDE RECEPTOR 15"/>
    <property type="match status" value="1"/>
</dbReference>
<keyword evidence="6 10" id="KW-0472">Membrane</keyword>
<feature type="region of interest" description="Disordered" evidence="9">
    <location>
        <begin position="525"/>
        <end position="556"/>
    </location>
</feature>
<organism evidence="12">
    <name type="scientific">Sylvanvirus sp</name>
    <dbReference type="NCBI Taxonomy" id="2487774"/>
    <lineage>
        <taxon>Viruses</taxon>
    </lineage>
</organism>
<accession>A0A3G5AJ69</accession>
<dbReference type="GO" id="GO:0005886">
    <property type="term" value="C:plasma membrane"/>
    <property type="evidence" value="ECO:0007669"/>
    <property type="project" value="UniProtKB-SubCell"/>
</dbReference>
<dbReference type="PROSITE" id="PS50262">
    <property type="entry name" value="G_PROTEIN_RECEP_F1_2"/>
    <property type="match status" value="1"/>
</dbReference>
<feature type="non-terminal residue" evidence="12">
    <location>
        <position position="649"/>
    </location>
</feature>
<feature type="transmembrane region" description="Helical" evidence="10">
    <location>
        <begin position="415"/>
        <end position="436"/>
    </location>
</feature>
<feature type="transmembrane region" description="Helical" evidence="10">
    <location>
        <begin position="100"/>
        <end position="119"/>
    </location>
</feature>
<name>A0A3G5AJ69_9VIRU</name>
<evidence type="ECO:0000256" key="3">
    <source>
        <dbReference type="ARBA" id="ARBA00022692"/>
    </source>
</evidence>
<evidence type="ECO:0000256" key="9">
    <source>
        <dbReference type="SAM" id="MobiDB-lite"/>
    </source>
</evidence>
<feature type="transmembrane region" description="Helical" evidence="10">
    <location>
        <begin position="192"/>
        <end position="211"/>
    </location>
</feature>
<evidence type="ECO:0000256" key="1">
    <source>
        <dbReference type="ARBA" id="ARBA00004651"/>
    </source>
</evidence>
<evidence type="ECO:0000313" key="12">
    <source>
        <dbReference type="EMBL" id="AYV87216.1"/>
    </source>
</evidence>
<dbReference type="InterPro" id="IPR017452">
    <property type="entry name" value="GPCR_Rhodpsn_7TM"/>
</dbReference>
<protein>
    <recommendedName>
        <fullName evidence="11">G-protein coupled receptors family 1 profile domain-containing protein</fullName>
    </recommendedName>
</protein>
<evidence type="ECO:0000256" key="7">
    <source>
        <dbReference type="ARBA" id="ARBA00023170"/>
    </source>
</evidence>
<feature type="transmembrane region" description="Helical" evidence="10">
    <location>
        <begin position="25"/>
        <end position="48"/>
    </location>
</feature>
<evidence type="ECO:0000256" key="5">
    <source>
        <dbReference type="ARBA" id="ARBA00023040"/>
    </source>
</evidence>
<keyword evidence="8" id="KW-0807">Transducer</keyword>
<comment type="subcellular location">
    <subcellularLocation>
        <location evidence="1">Cell membrane</location>
        <topology evidence="1">Multi-pass membrane protein</topology>
    </subcellularLocation>
</comment>
<sequence length="649" mass="73732">MSNMNVTRMDTDSSLDYPNPYAGGWIGFQVLLSVSIVFSGSSFILMQFHPRFKFTLQSRILKFLCGQDFIWSSLCLSQCIINDESGVFYGGSAFCRWQSIYMFFFILMNGFTLCVMAYSTDRRTVLADKGLSDGQLPQSRHYHRWLQSSRSILFIHLLGWTVAASLSLLTNIATADAVLEPSQTFCFVSFRERANCILFFTPFILFAIFLIHRYRRIFNFVVATHRSRLQYTPSRDRPSTLNSPFHLSVRSMPMIPMTPMIPPLSPSVKVKNYSPTHASGHIHILPHTHIHMPIPRQGRLATIYSNSIDSKMRPIPAVPLSPVSPSVARPMFLVPPLSLIPSIPLTTLSPLASPLPCSSDRLNNTAREAATLLQRNIARRMVIFVMSYVLCSFPAALISLCQFISPTLWLSKDPVFYLIAAHLIHANAILNPFLCLTRPMRKELWTVMCFWRWQPHKRLKISAFAPVPVPTVPLMKNSKVQQLPIQDNNLPRISPRPLVSSKSSTFFVLQCMFCCIPLPISYRKKSREPPSSDDGLEAHGRGGPSPPGPLERPRAQSVDTGLVHFHHPRMTLEEVDLPVNQQEEDMIQIIQEEVNVNQEDQIRGISPRTRPHPQKLQHLQSKFLERLRQNQLHTNLNNAKHHRASLPAN</sequence>
<dbReference type="GO" id="GO:0004930">
    <property type="term" value="F:G protein-coupled receptor activity"/>
    <property type="evidence" value="ECO:0007669"/>
    <property type="project" value="UniProtKB-KW"/>
</dbReference>
<evidence type="ECO:0000256" key="2">
    <source>
        <dbReference type="ARBA" id="ARBA00022475"/>
    </source>
</evidence>
<dbReference type="Gene3D" id="1.20.1070.10">
    <property type="entry name" value="Rhodopsin 7-helix transmembrane proteins"/>
    <property type="match status" value="1"/>
</dbReference>